<keyword evidence="7" id="KW-1185">Reference proteome</keyword>
<dbReference type="EMBL" id="JACXVP010000004">
    <property type="protein sequence ID" value="KAG5609613.1"/>
    <property type="molecule type" value="Genomic_DNA"/>
</dbReference>
<dbReference type="GO" id="GO:0052381">
    <property type="term" value="F:tRNA dimethylallyltransferase activity"/>
    <property type="evidence" value="ECO:0007669"/>
    <property type="project" value="TreeGrafter"/>
</dbReference>
<evidence type="ECO:0000256" key="2">
    <source>
        <dbReference type="ARBA" id="ARBA00022679"/>
    </source>
</evidence>
<dbReference type="AlphaFoldDB" id="A0A9J5ZB68"/>
<gene>
    <name evidence="6" type="ORF">H5410_020894</name>
</gene>
<dbReference type="GO" id="GO:0006400">
    <property type="term" value="P:tRNA modification"/>
    <property type="evidence" value="ECO:0007669"/>
    <property type="project" value="TreeGrafter"/>
</dbReference>
<dbReference type="InterPro" id="IPR027417">
    <property type="entry name" value="P-loop_NTPase"/>
</dbReference>
<sequence length="81" mass="9280">MNTFINNNKFNKKKVVLIMGETGMGKSHLSGLEIFTNKITHTEKQGVQHYLLGENKPDSDFTAKIFNLQSIVYINFIFLKT</sequence>
<name>A0A9J5ZB68_SOLCO</name>
<dbReference type="Pfam" id="PF01715">
    <property type="entry name" value="IPPT"/>
    <property type="match status" value="1"/>
</dbReference>
<reference evidence="6 7" key="1">
    <citation type="submission" date="2020-09" db="EMBL/GenBank/DDBJ databases">
        <title>De no assembly of potato wild relative species, Solanum commersonii.</title>
        <authorList>
            <person name="Cho K."/>
        </authorList>
    </citation>
    <scope>NUCLEOTIDE SEQUENCE [LARGE SCALE GENOMIC DNA]</scope>
    <source>
        <strain evidence="6">LZ3.2</strain>
        <tissue evidence="6">Leaf</tissue>
    </source>
</reference>
<dbReference type="InterPro" id="IPR039657">
    <property type="entry name" value="Dimethylallyltransferase"/>
</dbReference>
<keyword evidence="5" id="KW-0067">ATP-binding</keyword>
<evidence type="ECO:0000256" key="4">
    <source>
        <dbReference type="ARBA" id="ARBA00022741"/>
    </source>
</evidence>
<dbReference type="Gene3D" id="3.40.50.300">
    <property type="entry name" value="P-loop containing nucleotide triphosphate hydrolases"/>
    <property type="match status" value="1"/>
</dbReference>
<dbReference type="PANTHER" id="PTHR11088:SF73">
    <property type="entry name" value="PHOSPHORIBULOKINASE_URIDINE KINASE DOMAIN-CONTAINING PROTEIN"/>
    <property type="match status" value="1"/>
</dbReference>
<evidence type="ECO:0008006" key="8">
    <source>
        <dbReference type="Google" id="ProtNLM"/>
    </source>
</evidence>
<comment type="caution">
    <text evidence="6">The sequence shown here is derived from an EMBL/GenBank/DDBJ whole genome shotgun (WGS) entry which is preliminary data.</text>
</comment>
<protein>
    <recommendedName>
        <fullName evidence="8">Isopentenyltransferase</fullName>
    </recommendedName>
</protein>
<evidence type="ECO:0000256" key="5">
    <source>
        <dbReference type="ARBA" id="ARBA00022840"/>
    </source>
</evidence>
<evidence type="ECO:0000313" key="6">
    <source>
        <dbReference type="EMBL" id="KAG5609613.1"/>
    </source>
</evidence>
<comment type="similarity">
    <text evidence="1">Belongs to the IPP transferase family.</text>
</comment>
<dbReference type="GO" id="GO:0009691">
    <property type="term" value="P:cytokinin biosynthetic process"/>
    <property type="evidence" value="ECO:0007669"/>
    <property type="project" value="UniProtKB-KW"/>
</dbReference>
<dbReference type="Proteomes" id="UP000824120">
    <property type="component" value="Chromosome 4"/>
</dbReference>
<accession>A0A9J5ZB68</accession>
<dbReference type="GO" id="GO:0005739">
    <property type="term" value="C:mitochondrion"/>
    <property type="evidence" value="ECO:0007669"/>
    <property type="project" value="TreeGrafter"/>
</dbReference>
<dbReference type="GO" id="GO:0005524">
    <property type="term" value="F:ATP binding"/>
    <property type="evidence" value="ECO:0007669"/>
    <property type="project" value="UniProtKB-KW"/>
</dbReference>
<keyword evidence="3" id="KW-0203">Cytokinin biosynthesis</keyword>
<evidence type="ECO:0000313" key="7">
    <source>
        <dbReference type="Proteomes" id="UP000824120"/>
    </source>
</evidence>
<evidence type="ECO:0000256" key="3">
    <source>
        <dbReference type="ARBA" id="ARBA00022712"/>
    </source>
</evidence>
<organism evidence="6 7">
    <name type="scientific">Solanum commersonii</name>
    <name type="common">Commerson's wild potato</name>
    <name type="synonym">Commerson's nightshade</name>
    <dbReference type="NCBI Taxonomy" id="4109"/>
    <lineage>
        <taxon>Eukaryota</taxon>
        <taxon>Viridiplantae</taxon>
        <taxon>Streptophyta</taxon>
        <taxon>Embryophyta</taxon>
        <taxon>Tracheophyta</taxon>
        <taxon>Spermatophyta</taxon>
        <taxon>Magnoliopsida</taxon>
        <taxon>eudicotyledons</taxon>
        <taxon>Gunneridae</taxon>
        <taxon>Pentapetalae</taxon>
        <taxon>asterids</taxon>
        <taxon>lamiids</taxon>
        <taxon>Solanales</taxon>
        <taxon>Solanaceae</taxon>
        <taxon>Solanoideae</taxon>
        <taxon>Solaneae</taxon>
        <taxon>Solanum</taxon>
    </lineage>
</organism>
<proteinExistence type="inferred from homology"/>
<dbReference type="PANTHER" id="PTHR11088">
    <property type="entry name" value="TRNA DIMETHYLALLYLTRANSFERASE"/>
    <property type="match status" value="1"/>
</dbReference>
<evidence type="ECO:0000256" key="1">
    <source>
        <dbReference type="ARBA" id="ARBA00005842"/>
    </source>
</evidence>
<keyword evidence="4" id="KW-0547">Nucleotide-binding</keyword>
<keyword evidence="2" id="KW-0808">Transferase</keyword>